<dbReference type="InterPro" id="IPR006297">
    <property type="entry name" value="EF-4"/>
</dbReference>
<dbReference type="Gene3D" id="2.40.30.10">
    <property type="entry name" value="Translation factors"/>
    <property type="match status" value="1"/>
</dbReference>
<dbReference type="PANTHER" id="PTHR43512">
    <property type="entry name" value="TRANSLATION FACTOR GUF1-RELATED"/>
    <property type="match status" value="1"/>
</dbReference>
<dbReference type="InterPro" id="IPR009000">
    <property type="entry name" value="Transl_B-barrel_sf"/>
</dbReference>
<feature type="non-terminal residue" evidence="6">
    <location>
        <position position="1"/>
    </location>
</feature>
<name>A0A699ZHC0_HAELA</name>
<dbReference type="InterPro" id="IPR004161">
    <property type="entry name" value="EFTu-like_2"/>
</dbReference>
<dbReference type="GO" id="GO:0043022">
    <property type="term" value="F:ribosome binding"/>
    <property type="evidence" value="ECO:0007669"/>
    <property type="project" value="TreeGrafter"/>
</dbReference>
<organism evidence="6 7">
    <name type="scientific">Haematococcus lacustris</name>
    <name type="common">Green alga</name>
    <name type="synonym">Haematococcus pluvialis</name>
    <dbReference type="NCBI Taxonomy" id="44745"/>
    <lineage>
        <taxon>Eukaryota</taxon>
        <taxon>Viridiplantae</taxon>
        <taxon>Chlorophyta</taxon>
        <taxon>core chlorophytes</taxon>
        <taxon>Chlorophyceae</taxon>
        <taxon>CS clade</taxon>
        <taxon>Chlamydomonadales</taxon>
        <taxon>Haematococcaceae</taxon>
        <taxon>Haematococcus</taxon>
    </lineage>
</organism>
<dbReference type="Pfam" id="PF03144">
    <property type="entry name" value="GTP_EFTU_D2"/>
    <property type="match status" value="1"/>
</dbReference>
<comment type="similarity">
    <text evidence="1">Belongs to the TRAFAC class translation factor GTPase superfamily. Classic translation factor GTPase family. LepA subfamily.</text>
</comment>
<evidence type="ECO:0000313" key="6">
    <source>
        <dbReference type="EMBL" id="GFH21621.1"/>
    </source>
</evidence>
<dbReference type="GO" id="GO:0045727">
    <property type="term" value="P:positive regulation of translation"/>
    <property type="evidence" value="ECO:0007669"/>
    <property type="project" value="TreeGrafter"/>
</dbReference>
<keyword evidence="4" id="KW-0342">GTP-binding</keyword>
<keyword evidence="3" id="KW-0378">Hydrolase</keyword>
<dbReference type="EMBL" id="BLLF01001866">
    <property type="protein sequence ID" value="GFH21621.1"/>
    <property type="molecule type" value="Genomic_DNA"/>
</dbReference>
<evidence type="ECO:0000256" key="2">
    <source>
        <dbReference type="ARBA" id="ARBA00022741"/>
    </source>
</evidence>
<dbReference type="AlphaFoldDB" id="A0A699ZHC0"/>
<evidence type="ECO:0000256" key="4">
    <source>
        <dbReference type="ARBA" id="ARBA00023134"/>
    </source>
</evidence>
<dbReference type="CDD" id="cd03699">
    <property type="entry name" value="EF4_II"/>
    <property type="match status" value="1"/>
</dbReference>
<dbReference type="InterPro" id="IPR035647">
    <property type="entry name" value="EFG_III/V"/>
</dbReference>
<protein>
    <submittedName>
        <fullName evidence="6">Ribosomal back-translocase</fullName>
    </submittedName>
</protein>
<keyword evidence="2" id="KW-0547">Nucleotide-binding</keyword>
<dbReference type="FunFam" id="2.40.30.10:FF:000015">
    <property type="entry name" value="Translation factor GUF1, mitochondrial"/>
    <property type="match status" value="1"/>
</dbReference>
<comment type="caution">
    <text evidence="6">The sequence shown here is derived from an EMBL/GenBank/DDBJ whole genome shotgun (WGS) entry which is preliminary data.</text>
</comment>
<dbReference type="SUPFAM" id="SSF54980">
    <property type="entry name" value="EF-G C-terminal domain-like"/>
    <property type="match status" value="1"/>
</dbReference>
<keyword evidence="7" id="KW-1185">Reference proteome</keyword>
<evidence type="ECO:0000259" key="5">
    <source>
        <dbReference type="Pfam" id="PF03144"/>
    </source>
</evidence>
<dbReference type="SUPFAM" id="SSF50447">
    <property type="entry name" value="Translation proteins"/>
    <property type="match status" value="1"/>
</dbReference>
<dbReference type="PANTHER" id="PTHR43512:SF4">
    <property type="entry name" value="TRANSLATION FACTOR GUF1 HOMOLOG, CHLOROPLASTIC"/>
    <property type="match status" value="1"/>
</dbReference>
<accession>A0A699ZHC0</accession>
<proteinExistence type="inferred from homology"/>
<dbReference type="GO" id="GO:0005525">
    <property type="term" value="F:GTP binding"/>
    <property type="evidence" value="ECO:0007669"/>
    <property type="project" value="UniProtKB-KW"/>
</dbReference>
<dbReference type="Proteomes" id="UP000485058">
    <property type="component" value="Unassembled WGS sequence"/>
</dbReference>
<feature type="domain" description="Translation elongation factor EFTu-like" evidence="5">
    <location>
        <begin position="66"/>
        <end position="136"/>
    </location>
</feature>
<sequence>MSHALVPLLKHLGWQALPQLSATYALCAMKGETLEAIVQRVPAPTNTIGQPMRALIFDSYYDIYRGVVCQFKVVDGAVSRGDTVVMMNTGKEYTLDEIGVLAPGKVQVDTLFCGEVGYLAAQIKSVKDARVGDTVTQKKNMAASPLPGYQDVQPMVYCGLFPVETDDYQDLREGLEKLQLNDAALKFEPEVSSAMGRVR</sequence>
<evidence type="ECO:0000313" key="7">
    <source>
        <dbReference type="Proteomes" id="UP000485058"/>
    </source>
</evidence>
<evidence type="ECO:0000256" key="1">
    <source>
        <dbReference type="ARBA" id="ARBA00005454"/>
    </source>
</evidence>
<reference evidence="6 7" key="1">
    <citation type="submission" date="2020-02" db="EMBL/GenBank/DDBJ databases">
        <title>Draft genome sequence of Haematococcus lacustris strain NIES-144.</title>
        <authorList>
            <person name="Morimoto D."/>
            <person name="Nakagawa S."/>
            <person name="Yoshida T."/>
            <person name="Sawayama S."/>
        </authorList>
    </citation>
    <scope>NUCLEOTIDE SEQUENCE [LARGE SCALE GENOMIC DNA]</scope>
    <source>
        <strain evidence="6 7">NIES-144</strain>
    </source>
</reference>
<dbReference type="GO" id="GO:0016787">
    <property type="term" value="F:hydrolase activity"/>
    <property type="evidence" value="ECO:0007669"/>
    <property type="project" value="UniProtKB-KW"/>
</dbReference>
<evidence type="ECO:0000256" key="3">
    <source>
        <dbReference type="ARBA" id="ARBA00022801"/>
    </source>
</evidence>
<dbReference type="Gene3D" id="3.30.70.870">
    <property type="entry name" value="Elongation Factor G (Translational Gtpase), domain 3"/>
    <property type="match status" value="1"/>
</dbReference>
<gene>
    <name evidence="6" type="ORF">HaLaN_18964</name>
</gene>